<accession>W2RZP9</accession>
<dbReference type="RefSeq" id="XP_008715678.1">
    <property type="nucleotide sequence ID" value="XM_008717456.1"/>
</dbReference>
<protein>
    <submittedName>
        <fullName evidence="1">Uncharacterized protein</fullName>
    </submittedName>
</protein>
<dbReference type="GeneID" id="19970443"/>
<organism evidence="1 2">
    <name type="scientific">Cyphellophora europaea (strain CBS 101466)</name>
    <name type="common">Phialophora europaea</name>
    <dbReference type="NCBI Taxonomy" id="1220924"/>
    <lineage>
        <taxon>Eukaryota</taxon>
        <taxon>Fungi</taxon>
        <taxon>Dikarya</taxon>
        <taxon>Ascomycota</taxon>
        <taxon>Pezizomycotina</taxon>
        <taxon>Eurotiomycetes</taxon>
        <taxon>Chaetothyriomycetidae</taxon>
        <taxon>Chaetothyriales</taxon>
        <taxon>Cyphellophoraceae</taxon>
        <taxon>Cyphellophora</taxon>
    </lineage>
</organism>
<sequence>MSIPYVTLQTASESRMWPRLPARINRISFSVPRCALLQRLNRSKR</sequence>
<keyword evidence="2" id="KW-1185">Reference proteome</keyword>
<dbReference type="InParanoid" id="W2RZP9"/>
<gene>
    <name evidence="1" type="ORF">HMPREF1541_03104</name>
</gene>
<dbReference type="Proteomes" id="UP000030752">
    <property type="component" value="Unassembled WGS sequence"/>
</dbReference>
<reference evidence="1 2" key="1">
    <citation type="submission" date="2013-03" db="EMBL/GenBank/DDBJ databases">
        <title>The Genome Sequence of Phialophora europaea CBS 101466.</title>
        <authorList>
            <consortium name="The Broad Institute Genomics Platform"/>
            <person name="Cuomo C."/>
            <person name="de Hoog S."/>
            <person name="Gorbushina A."/>
            <person name="Walker B."/>
            <person name="Young S.K."/>
            <person name="Zeng Q."/>
            <person name="Gargeya S."/>
            <person name="Fitzgerald M."/>
            <person name="Haas B."/>
            <person name="Abouelleil A."/>
            <person name="Allen A.W."/>
            <person name="Alvarado L."/>
            <person name="Arachchi H.M."/>
            <person name="Berlin A.M."/>
            <person name="Chapman S.B."/>
            <person name="Gainer-Dewar J."/>
            <person name="Goldberg J."/>
            <person name="Griggs A."/>
            <person name="Gujja S."/>
            <person name="Hansen M."/>
            <person name="Howarth C."/>
            <person name="Imamovic A."/>
            <person name="Ireland A."/>
            <person name="Larimer J."/>
            <person name="McCowan C."/>
            <person name="Murphy C."/>
            <person name="Pearson M."/>
            <person name="Poon T.W."/>
            <person name="Priest M."/>
            <person name="Roberts A."/>
            <person name="Saif S."/>
            <person name="Shea T."/>
            <person name="Sisk P."/>
            <person name="Sykes S."/>
            <person name="Wortman J."/>
            <person name="Nusbaum C."/>
            <person name="Birren B."/>
        </authorList>
    </citation>
    <scope>NUCLEOTIDE SEQUENCE [LARGE SCALE GENOMIC DNA]</scope>
    <source>
        <strain evidence="1 2">CBS 101466</strain>
    </source>
</reference>
<dbReference type="AlphaFoldDB" id="W2RZP9"/>
<dbReference type="HOGENOM" id="CLU_3207608_0_0_1"/>
<name>W2RZP9_CYPE1</name>
<evidence type="ECO:0000313" key="2">
    <source>
        <dbReference type="Proteomes" id="UP000030752"/>
    </source>
</evidence>
<evidence type="ECO:0000313" key="1">
    <source>
        <dbReference type="EMBL" id="ETN41169.1"/>
    </source>
</evidence>
<dbReference type="VEuPathDB" id="FungiDB:HMPREF1541_03104"/>
<proteinExistence type="predicted"/>
<dbReference type="EMBL" id="KB822719">
    <property type="protein sequence ID" value="ETN41169.1"/>
    <property type="molecule type" value="Genomic_DNA"/>
</dbReference>